<keyword evidence="2" id="KW-0784">Thiamine biosynthesis</keyword>
<dbReference type="PANTHER" id="PTHR20857">
    <property type="entry name" value="THIAMINE-PHOSPHATE PYROPHOSPHORYLASE"/>
    <property type="match status" value="1"/>
</dbReference>
<comment type="pathway">
    <text evidence="1">Cofactor biosynthesis; thiamine diphosphate biosynthesis.</text>
</comment>
<dbReference type="SUPFAM" id="SSF51391">
    <property type="entry name" value="Thiamin phosphate synthase"/>
    <property type="match status" value="1"/>
</dbReference>
<dbReference type="GO" id="GO:0009228">
    <property type="term" value="P:thiamine biosynthetic process"/>
    <property type="evidence" value="ECO:0007669"/>
    <property type="project" value="UniProtKB-KW"/>
</dbReference>
<evidence type="ECO:0000256" key="2">
    <source>
        <dbReference type="ARBA" id="ARBA00022977"/>
    </source>
</evidence>
<evidence type="ECO:0000256" key="1">
    <source>
        <dbReference type="ARBA" id="ARBA00004948"/>
    </source>
</evidence>
<sequence>LGIDVEQARPLIRVRHCYPDKAVLLDVWRVDGFSGEPHGREGQPVEWCAVDALSERAFPEANLPIIAAAQLPDCYLITPSPGATDAFLADLEIALQQGVRLVQLRAKGMAAEDYKALAKRVVKRCHAFGARLLLNGEPEWVAEVGADGVQLSSGKLQSLNQRPLAKELLVAASCHTAAELQKALELEADFALLSPIKWTRSHPDTEPLGWDEMRRLVDEMPIPVYALGGVSREDLADSFAAGGQGIAAIRSLWPGM</sequence>
<dbReference type="CDD" id="cd00564">
    <property type="entry name" value="TMP_TenI"/>
    <property type="match status" value="1"/>
</dbReference>
<proteinExistence type="predicted"/>
<dbReference type="Proteomes" id="UP000885832">
    <property type="component" value="Unassembled WGS sequence"/>
</dbReference>
<evidence type="ECO:0000313" key="4">
    <source>
        <dbReference type="EMBL" id="HHJ80472.1"/>
    </source>
</evidence>
<evidence type="ECO:0000259" key="3">
    <source>
        <dbReference type="Pfam" id="PF02581"/>
    </source>
</evidence>
<gene>
    <name evidence="4" type="ORF">ENJ65_02440</name>
</gene>
<feature type="domain" description="Thiamine phosphate synthase/TenI" evidence="3">
    <location>
        <begin position="74"/>
        <end position="251"/>
    </location>
</feature>
<dbReference type="PANTHER" id="PTHR20857:SF15">
    <property type="entry name" value="THIAMINE-PHOSPHATE SYNTHASE"/>
    <property type="match status" value="1"/>
</dbReference>
<protein>
    <submittedName>
        <fullName evidence="4">Nudix family hydrolase</fullName>
    </submittedName>
</protein>
<dbReference type="EMBL" id="DRNF01000154">
    <property type="protein sequence ID" value="HHJ80472.1"/>
    <property type="molecule type" value="Genomic_DNA"/>
</dbReference>
<reference evidence="4" key="1">
    <citation type="journal article" date="2020" name="mSystems">
        <title>Genome- and Community-Level Interaction Insights into Carbon Utilization and Element Cycling Functions of Hydrothermarchaeota in Hydrothermal Sediment.</title>
        <authorList>
            <person name="Zhou Z."/>
            <person name="Liu Y."/>
            <person name="Xu W."/>
            <person name="Pan J."/>
            <person name="Luo Z.H."/>
            <person name="Li M."/>
        </authorList>
    </citation>
    <scope>NUCLEOTIDE SEQUENCE [LARGE SCALE GENOMIC DNA]</scope>
    <source>
        <strain evidence="4">HyVt-505</strain>
    </source>
</reference>
<accession>A0A832J8K2</accession>
<dbReference type="AlphaFoldDB" id="A0A832J8K2"/>
<dbReference type="Gene3D" id="3.90.79.10">
    <property type="entry name" value="Nucleoside Triphosphate Pyrophosphohydrolase"/>
    <property type="match status" value="1"/>
</dbReference>
<keyword evidence="4" id="KW-0378">Hydrolase</keyword>
<dbReference type="GO" id="GO:0005737">
    <property type="term" value="C:cytoplasm"/>
    <property type="evidence" value="ECO:0007669"/>
    <property type="project" value="TreeGrafter"/>
</dbReference>
<dbReference type="GO" id="GO:0016787">
    <property type="term" value="F:hydrolase activity"/>
    <property type="evidence" value="ECO:0007669"/>
    <property type="project" value="UniProtKB-KW"/>
</dbReference>
<feature type="non-terminal residue" evidence="4">
    <location>
        <position position="1"/>
    </location>
</feature>
<dbReference type="GO" id="GO:0004789">
    <property type="term" value="F:thiamine-phosphate diphosphorylase activity"/>
    <property type="evidence" value="ECO:0007669"/>
    <property type="project" value="TreeGrafter"/>
</dbReference>
<dbReference type="SUPFAM" id="SSF55811">
    <property type="entry name" value="Nudix"/>
    <property type="match status" value="1"/>
</dbReference>
<dbReference type="Gene3D" id="3.20.20.70">
    <property type="entry name" value="Aldolase class I"/>
    <property type="match status" value="1"/>
</dbReference>
<dbReference type="NCBIfam" id="NF006530">
    <property type="entry name" value="PRK08999.1"/>
    <property type="match status" value="1"/>
</dbReference>
<dbReference type="Pfam" id="PF02581">
    <property type="entry name" value="TMP-TENI"/>
    <property type="match status" value="1"/>
</dbReference>
<dbReference type="InterPro" id="IPR022998">
    <property type="entry name" value="ThiamineP_synth_TenI"/>
</dbReference>
<dbReference type="InterPro" id="IPR013785">
    <property type="entry name" value="Aldolase_TIM"/>
</dbReference>
<comment type="caution">
    <text evidence="4">The sequence shown here is derived from an EMBL/GenBank/DDBJ whole genome shotgun (WGS) entry which is preliminary data.</text>
</comment>
<dbReference type="InterPro" id="IPR015797">
    <property type="entry name" value="NUDIX_hydrolase-like_dom_sf"/>
</dbReference>
<name>A0A832J8K2_9GAMM</name>
<organism evidence="4">
    <name type="scientific">Candidatus Tenderia electrophaga</name>
    <dbReference type="NCBI Taxonomy" id="1748243"/>
    <lineage>
        <taxon>Bacteria</taxon>
        <taxon>Pseudomonadati</taxon>
        <taxon>Pseudomonadota</taxon>
        <taxon>Gammaproteobacteria</taxon>
        <taxon>Candidatus Tenderiales</taxon>
        <taxon>Candidatus Tenderiaceae</taxon>
        <taxon>Candidatus Tenderia</taxon>
    </lineage>
</organism>
<dbReference type="InterPro" id="IPR036206">
    <property type="entry name" value="ThiamineP_synth_sf"/>
</dbReference>